<evidence type="ECO:0000259" key="10">
    <source>
        <dbReference type="Pfam" id="PF07766"/>
    </source>
</evidence>
<dbReference type="AlphaFoldDB" id="A0A7S3QQ51"/>
<dbReference type="Pfam" id="PF07766">
    <property type="entry name" value="LETM1_RBD"/>
    <property type="match status" value="1"/>
</dbReference>
<feature type="compositionally biased region" description="Low complexity" evidence="8">
    <location>
        <begin position="145"/>
        <end position="155"/>
    </location>
</feature>
<evidence type="ECO:0000256" key="2">
    <source>
        <dbReference type="ARBA" id="ARBA00022692"/>
    </source>
</evidence>
<keyword evidence="6 9" id="KW-0472">Membrane</keyword>
<dbReference type="InterPro" id="IPR033122">
    <property type="entry name" value="LETM1-like_RBD"/>
</dbReference>
<feature type="region of interest" description="Disordered" evidence="8">
    <location>
        <begin position="294"/>
        <end position="333"/>
    </location>
</feature>
<evidence type="ECO:0000256" key="5">
    <source>
        <dbReference type="ARBA" id="ARBA00023128"/>
    </source>
</evidence>
<proteinExistence type="predicted"/>
<keyword evidence="3" id="KW-0999">Mitochondrion inner membrane</keyword>
<feature type="coiled-coil region" evidence="7">
    <location>
        <begin position="715"/>
        <end position="756"/>
    </location>
</feature>
<comment type="subcellular location">
    <subcellularLocation>
        <location evidence="1">Mitochondrion inner membrane</location>
        <topology evidence="1">Single-pass membrane protein</topology>
    </subcellularLocation>
</comment>
<feature type="region of interest" description="Disordered" evidence="8">
    <location>
        <begin position="141"/>
        <end position="163"/>
    </location>
</feature>
<keyword evidence="2 9" id="KW-0812">Transmembrane</keyword>
<feature type="coiled-coil region" evidence="7">
    <location>
        <begin position="419"/>
        <end position="453"/>
    </location>
</feature>
<evidence type="ECO:0000256" key="8">
    <source>
        <dbReference type="SAM" id="MobiDB-lite"/>
    </source>
</evidence>
<dbReference type="PANTHER" id="PTHR14009:SF1">
    <property type="entry name" value="MITOCHONDRIAL PROTON_CALCIUM EXCHANGER PROTEIN"/>
    <property type="match status" value="1"/>
</dbReference>
<feature type="compositionally biased region" description="Low complexity" evidence="8">
    <location>
        <begin position="311"/>
        <end position="330"/>
    </location>
</feature>
<evidence type="ECO:0000256" key="4">
    <source>
        <dbReference type="ARBA" id="ARBA00022989"/>
    </source>
</evidence>
<sequence>MLRNLQFRGGRNVVAGGSVSDIQARLPQQLRAHTRFPLLPPVKALSPQHSATSAPKNAKLALSSSSPNRVDVLQPSSPPSLSVSSGNGTTAPPASHVSFDPIQRSLARRAKLSQLLEVRSIYRSYIRAKTLLSLPFPVYSPPEPSEAGTEATASGASGGNAKEMDPQRLSYEQLEEFQEQERRKEAVDAVAEMLLAAEQIKVGLRTLPQGFGQVLVAHGSPSTAVEEAEALVRSRGKEFVQQLQKRVSEEMPLLPFGSEMAAQAALETQKARSVRSAQQRGDLEALQLAINEGGSSTAGDAHEGSDGEGGSSNSSNSSSNNSSSSSSSSSGLVLPGQDAALQLERGIEQLAQAEKVAGKFVATRIKPVLRKAQNAEVGDIVRGTGSYLKGLWQRLNGGGNRAQEPALSPDLPLPKNGSAKEIELVISQLSLDLDDLAKRLREAGRTRENKLKQAKAPEGRVTMPFLLKSMDEEVLRLSRELALRTLQLEMEYAYRALEEEAMDIVGFDVNDVLNRQGSTAELRLLAAEFGYLDEQLAALASQVGSSARAVGVSSVEGNGSSYRGAAAIGGVGDSLVMEDLLASLANDVPDMRQRVGVPDQVVFGGQGWSMTKTRLQLQEALEAVLEAVTFMVRGLKLLTSDVTNSGRRFWRAATGGTLKPREVSALKRTARDLLAFIPFTIILIIPMTPLGHVLVFGFIQQYFPQFFPSCFTSKRQEIMVRYEELEKQLLAARQQAEAAEEEAELAQAAAAVARLTAPGTPSTAAAPAAAAAAGAPAGAVTASAGSATAAAEAVSPGQGGNGAGMLGRQEGRAHESSAGGQRSTGPSENGAGGEGQQGRNGVNGAASLQRGSNGNAPEASTLASSVDTDNEEAAQAAQVRVQALEEQVAAVFDDVTLGDMDPQDVPSAKKKEKISSYRSKLMRKEGS</sequence>
<dbReference type="InterPro" id="IPR044202">
    <property type="entry name" value="LETM1/MDM38-like"/>
</dbReference>
<gene>
    <name evidence="11" type="ORF">DTER00134_LOCUS4523</name>
</gene>
<dbReference type="GO" id="GO:0030003">
    <property type="term" value="P:intracellular monoatomic cation homeostasis"/>
    <property type="evidence" value="ECO:0007669"/>
    <property type="project" value="TreeGrafter"/>
</dbReference>
<dbReference type="EMBL" id="HBIP01008321">
    <property type="protein sequence ID" value="CAE0489452.1"/>
    <property type="molecule type" value="Transcribed_RNA"/>
</dbReference>
<name>A0A7S3QQ51_DUNTE</name>
<dbReference type="GO" id="GO:0043022">
    <property type="term" value="F:ribosome binding"/>
    <property type="evidence" value="ECO:0007669"/>
    <property type="project" value="InterPro"/>
</dbReference>
<organism evidence="11">
    <name type="scientific">Dunaliella tertiolecta</name>
    <name type="common">Green alga</name>
    <dbReference type="NCBI Taxonomy" id="3047"/>
    <lineage>
        <taxon>Eukaryota</taxon>
        <taxon>Viridiplantae</taxon>
        <taxon>Chlorophyta</taxon>
        <taxon>core chlorophytes</taxon>
        <taxon>Chlorophyceae</taxon>
        <taxon>CS clade</taxon>
        <taxon>Chlamydomonadales</taxon>
        <taxon>Dunaliellaceae</taxon>
        <taxon>Dunaliella</taxon>
    </lineage>
</organism>
<evidence type="ECO:0000256" key="6">
    <source>
        <dbReference type="ARBA" id="ARBA00023136"/>
    </source>
</evidence>
<feature type="region of interest" description="Disordered" evidence="8">
    <location>
        <begin position="42"/>
        <end position="97"/>
    </location>
</feature>
<feature type="region of interest" description="Disordered" evidence="8">
    <location>
        <begin position="793"/>
        <end position="880"/>
    </location>
</feature>
<evidence type="ECO:0000256" key="9">
    <source>
        <dbReference type="SAM" id="Phobius"/>
    </source>
</evidence>
<feature type="compositionally biased region" description="Polar residues" evidence="8">
    <location>
        <begin position="818"/>
        <end position="827"/>
    </location>
</feature>
<evidence type="ECO:0000313" key="11">
    <source>
        <dbReference type="EMBL" id="CAE0489452.1"/>
    </source>
</evidence>
<keyword evidence="4 9" id="KW-1133">Transmembrane helix</keyword>
<evidence type="ECO:0000256" key="3">
    <source>
        <dbReference type="ARBA" id="ARBA00022792"/>
    </source>
</evidence>
<keyword evidence="5" id="KW-0496">Mitochondrion</keyword>
<reference evidence="11" key="1">
    <citation type="submission" date="2021-01" db="EMBL/GenBank/DDBJ databases">
        <authorList>
            <person name="Corre E."/>
            <person name="Pelletier E."/>
            <person name="Niang G."/>
            <person name="Scheremetjew M."/>
            <person name="Finn R."/>
            <person name="Kale V."/>
            <person name="Holt S."/>
            <person name="Cochrane G."/>
            <person name="Meng A."/>
            <person name="Brown T."/>
            <person name="Cohen L."/>
        </authorList>
    </citation>
    <scope>NUCLEOTIDE SEQUENCE</scope>
    <source>
        <strain evidence="11">CCMP1320</strain>
    </source>
</reference>
<protein>
    <recommendedName>
        <fullName evidence="10">Letm1 RBD domain-containing protein</fullName>
    </recommendedName>
</protein>
<keyword evidence="7" id="KW-0175">Coiled coil</keyword>
<dbReference type="PANTHER" id="PTHR14009">
    <property type="entry name" value="LEUCINE ZIPPER-EF-HAND CONTAINING TRANSMEMBRANE PROTEIN"/>
    <property type="match status" value="1"/>
</dbReference>
<evidence type="ECO:0000256" key="1">
    <source>
        <dbReference type="ARBA" id="ARBA00004434"/>
    </source>
</evidence>
<feature type="transmembrane region" description="Helical" evidence="9">
    <location>
        <begin position="673"/>
        <end position="699"/>
    </location>
</feature>
<accession>A0A7S3QQ51</accession>
<dbReference type="GO" id="GO:0005743">
    <property type="term" value="C:mitochondrial inner membrane"/>
    <property type="evidence" value="ECO:0007669"/>
    <property type="project" value="UniProtKB-SubCell"/>
</dbReference>
<feature type="region of interest" description="Disordered" evidence="8">
    <location>
        <begin position="894"/>
        <end position="927"/>
    </location>
</feature>
<evidence type="ECO:0000256" key="7">
    <source>
        <dbReference type="SAM" id="Coils"/>
    </source>
</evidence>
<feature type="domain" description="Letm1 RBD" evidence="10">
    <location>
        <begin position="658"/>
        <end position="733"/>
    </location>
</feature>